<accession>A0A7D7R3H6</accession>
<protein>
    <submittedName>
        <fullName evidence="1">Uncharacterized protein</fullName>
    </submittedName>
</protein>
<evidence type="ECO:0000313" key="2">
    <source>
        <dbReference type="Proteomes" id="UP000515663"/>
    </source>
</evidence>
<evidence type="ECO:0000313" key="1">
    <source>
        <dbReference type="EMBL" id="QMT01992.1"/>
    </source>
</evidence>
<dbReference type="EMBL" id="CP059491">
    <property type="protein sequence ID" value="QMT01992.1"/>
    <property type="molecule type" value="Genomic_DNA"/>
</dbReference>
<reference evidence="2" key="1">
    <citation type="submission" date="2020-07" db="EMBL/GenBank/DDBJ databases">
        <title>novel species isolated from the respiratory tract of Marmot.</title>
        <authorList>
            <person name="Zhang G."/>
        </authorList>
    </citation>
    <scope>NUCLEOTIDE SEQUENCE [LARGE SCALE GENOMIC DNA]</scope>
    <source>
        <strain evidence="2">686</strain>
    </source>
</reference>
<dbReference type="RefSeq" id="WP_219850428.1">
    <property type="nucleotide sequence ID" value="NZ_CP059491.1"/>
</dbReference>
<keyword evidence="2" id="KW-1185">Reference proteome</keyword>
<gene>
    <name evidence="1" type="ORF">H1R19_02025</name>
</gene>
<dbReference type="AlphaFoldDB" id="A0A7D7R3H6"/>
<name>A0A7D7R3H6_9ACTN</name>
<dbReference type="Proteomes" id="UP000515663">
    <property type="component" value="Chromosome"/>
</dbReference>
<sequence length="274" mass="31027">MHVANQLNQGLFEIEVAGSAASSEDVFPEWSQYDRIGIAVSEPFGSLGASLLMQLATTLFYDARPSRRDQAPQYPQIYLFHVRRLHGDHSNFDFWPERHEVRVDSGYDLLGAINDRAITRLLLPHSDSASLDYIYAHPSGWTDRYAAEDRLRSVLTYSPSGQVDGGDVVIRSDDAELEKMTTWTLDVEGTKDYFDARSDQELLDMEIGPSSVSDLRRWSDIAFGRKDECGRDERLLLAAERARVSPGSTRTQSYQRITTDQALRIIGQFDRSEL</sequence>
<proteinExistence type="predicted"/>
<dbReference type="KEGG" id="gji:H1R19_02025"/>
<organism evidence="1 2">
    <name type="scientific">Gordonia jinghuaiqii</name>
    <dbReference type="NCBI Taxonomy" id="2758710"/>
    <lineage>
        <taxon>Bacteria</taxon>
        <taxon>Bacillati</taxon>
        <taxon>Actinomycetota</taxon>
        <taxon>Actinomycetes</taxon>
        <taxon>Mycobacteriales</taxon>
        <taxon>Gordoniaceae</taxon>
        <taxon>Gordonia</taxon>
    </lineage>
</organism>